<dbReference type="Proteomes" id="UP000183788">
    <property type="component" value="Unassembled WGS sequence"/>
</dbReference>
<dbReference type="RefSeq" id="WP_072357566.1">
    <property type="nucleotide sequence ID" value="NZ_CBHWAX010000116.1"/>
</dbReference>
<dbReference type="Proteomes" id="UP001326715">
    <property type="component" value="Chromosome"/>
</dbReference>
<evidence type="ECO:0000256" key="1">
    <source>
        <dbReference type="SAM" id="Phobius"/>
    </source>
</evidence>
<name>A0A1K1N8K0_9BACT</name>
<keyword evidence="1" id="KW-0472">Membrane</keyword>
<dbReference type="AlphaFoldDB" id="A0A1K1N8K0"/>
<protein>
    <submittedName>
        <fullName evidence="2">Uncharacterized protein</fullName>
    </submittedName>
</protein>
<dbReference type="STRING" id="1004.SAMN05661012_01060"/>
<gene>
    <name evidence="2" type="ORF">SAMN05661012_01060</name>
    <name evidence="3" type="ORF">SR876_05345</name>
</gene>
<accession>A0A1K1N8K0</accession>
<evidence type="ECO:0000313" key="5">
    <source>
        <dbReference type="Proteomes" id="UP001326715"/>
    </source>
</evidence>
<keyword evidence="5" id="KW-1185">Reference proteome</keyword>
<dbReference type="OrthoDB" id="680593at2"/>
<keyword evidence="1" id="KW-0812">Transmembrane</keyword>
<dbReference type="EMBL" id="CP140154">
    <property type="protein sequence ID" value="WQG90913.1"/>
    <property type="molecule type" value="Genomic_DNA"/>
</dbReference>
<evidence type="ECO:0000313" key="2">
    <source>
        <dbReference type="EMBL" id="SFW31636.1"/>
    </source>
</evidence>
<feature type="transmembrane region" description="Helical" evidence="1">
    <location>
        <begin position="37"/>
        <end position="57"/>
    </location>
</feature>
<reference evidence="2 4" key="1">
    <citation type="submission" date="2016-11" db="EMBL/GenBank/DDBJ databases">
        <authorList>
            <person name="Jaros S."/>
            <person name="Januszkiewicz K."/>
            <person name="Wedrychowicz H."/>
        </authorList>
    </citation>
    <scope>NUCLEOTIDE SEQUENCE [LARGE SCALE GENOMIC DNA]</scope>
    <source>
        <strain evidence="2 4">DSM 784</strain>
    </source>
</reference>
<evidence type="ECO:0000313" key="4">
    <source>
        <dbReference type="Proteomes" id="UP000183788"/>
    </source>
</evidence>
<proteinExistence type="predicted"/>
<evidence type="ECO:0000313" key="3">
    <source>
        <dbReference type="EMBL" id="WQG90913.1"/>
    </source>
</evidence>
<organism evidence="2 4">
    <name type="scientific">Chitinophaga sancti</name>
    <dbReference type="NCBI Taxonomy" id="1004"/>
    <lineage>
        <taxon>Bacteria</taxon>
        <taxon>Pseudomonadati</taxon>
        <taxon>Bacteroidota</taxon>
        <taxon>Chitinophagia</taxon>
        <taxon>Chitinophagales</taxon>
        <taxon>Chitinophagaceae</taxon>
        <taxon>Chitinophaga</taxon>
    </lineage>
</organism>
<reference evidence="3 5" key="2">
    <citation type="submission" date="2023-11" db="EMBL/GenBank/DDBJ databases">
        <title>MicrobeMod: A computational toolkit for identifying prokaryotic methylation and restriction-modification with nanopore sequencing.</title>
        <authorList>
            <person name="Crits-Christoph A."/>
            <person name="Kang S.C."/>
            <person name="Lee H."/>
            <person name="Ostrov N."/>
        </authorList>
    </citation>
    <scope>NUCLEOTIDE SEQUENCE [LARGE SCALE GENOMIC DNA]</scope>
    <source>
        <strain evidence="3 5">ATCC 23090</strain>
    </source>
</reference>
<keyword evidence="1" id="KW-1133">Transmembrane helix</keyword>
<dbReference type="EMBL" id="FPIZ01000003">
    <property type="protein sequence ID" value="SFW31636.1"/>
    <property type="molecule type" value="Genomic_DNA"/>
</dbReference>
<sequence>MKRIALFAFILGVVLATLAYFAEIYEWMGLQEYLTVGFTGYVLIISSAAYYMSSLLYEWGMEPAMWEA</sequence>